<dbReference type="Pfam" id="PF17678">
    <property type="entry name" value="Glyco_hydro_92N"/>
    <property type="match status" value="1"/>
</dbReference>
<dbReference type="InterPro" id="IPR008928">
    <property type="entry name" value="6-hairpin_glycosidase_sf"/>
</dbReference>
<dbReference type="Gene3D" id="3.30.2080.10">
    <property type="entry name" value="GH92 mannosidase domain"/>
    <property type="match status" value="1"/>
</dbReference>
<dbReference type="STRING" id="739143.SAMN05216297_12126"/>
<dbReference type="GO" id="GO:0005975">
    <property type="term" value="P:carbohydrate metabolic process"/>
    <property type="evidence" value="ECO:0007669"/>
    <property type="project" value="InterPro"/>
</dbReference>
<feature type="signal peptide" evidence="4">
    <location>
        <begin position="1"/>
        <end position="21"/>
    </location>
</feature>
<dbReference type="EMBL" id="FOMH01000021">
    <property type="protein sequence ID" value="SFE11093.1"/>
    <property type="molecule type" value="Genomic_DNA"/>
</dbReference>
<evidence type="ECO:0000256" key="3">
    <source>
        <dbReference type="ARBA" id="ARBA00022837"/>
    </source>
</evidence>
<dbReference type="InterPro" id="IPR041371">
    <property type="entry name" value="GH92_N"/>
</dbReference>
<dbReference type="GO" id="GO:0030246">
    <property type="term" value="F:carbohydrate binding"/>
    <property type="evidence" value="ECO:0007669"/>
    <property type="project" value="InterPro"/>
</dbReference>
<keyword evidence="4" id="KW-0732">Signal</keyword>
<dbReference type="InterPro" id="IPR014718">
    <property type="entry name" value="GH-type_carb-bd"/>
</dbReference>
<name>A0A1I1XZ78_9FLAO</name>
<proteinExistence type="predicted"/>
<dbReference type="Gene3D" id="1.20.1050.60">
    <property type="entry name" value="alpha-1,2-mannosidase"/>
    <property type="match status" value="1"/>
</dbReference>
<dbReference type="OrthoDB" id="9804511at2"/>
<dbReference type="FunFam" id="3.30.2080.10:FF:000001">
    <property type="entry name" value="Alpha-1,2-mannosidase subfamily"/>
    <property type="match status" value="1"/>
</dbReference>
<evidence type="ECO:0000256" key="1">
    <source>
        <dbReference type="ARBA" id="ARBA00001913"/>
    </source>
</evidence>
<dbReference type="Gene3D" id="2.70.98.10">
    <property type="match status" value="1"/>
</dbReference>
<evidence type="ECO:0000256" key="4">
    <source>
        <dbReference type="SAM" id="SignalP"/>
    </source>
</evidence>
<dbReference type="PANTHER" id="PTHR12143:SF39">
    <property type="entry name" value="SECRETED PROTEIN"/>
    <property type="match status" value="1"/>
</dbReference>
<evidence type="ECO:0000313" key="8">
    <source>
        <dbReference type="Proteomes" id="UP000199672"/>
    </source>
</evidence>
<keyword evidence="3" id="KW-0106">Calcium</keyword>
<dbReference type="GO" id="GO:0000224">
    <property type="term" value="F:peptide-N4-(N-acetyl-beta-glucosaminyl)asparagine amidase activity"/>
    <property type="evidence" value="ECO:0007669"/>
    <property type="project" value="TreeGrafter"/>
</dbReference>
<dbReference type="InterPro" id="IPR005887">
    <property type="entry name" value="GH92_a_mannosidase_put"/>
</dbReference>
<dbReference type="GO" id="GO:0005829">
    <property type="term" value="C:cytosol"/>
    <property type="evidence" value="ECO:0007669"/>
    <property type="project" value="TreeGrafter"/>
</dbReference>
<evidence type="ECO:0000259" key="5">
    <source>
        <dbReference type="Pfam" id="PF07971"/>
    </source>
</evidence>
<dbReference type="FunFam" id="1.20.1050.60:FF:000001">
    <property type="entry name" value="Putative alpha-1,2-mannosidase"/>
    <property type="match status" value="1"/>
</dbReference>
<keyword evidence="8" id="KW-1185">Reference proteome</keyword>
<evidence type="ECO:0000259" key="6">
    <source>
        <dbReference type="Pfam" id="PF17678"/>
    </source>
</evidence>
<dbReference type="NCBIfam" id="TIGR01180">
    <property type="entry name" value="aman2_put"/>
    <property type="match status" value="1"/>
</dbReference>
<gene>
    <name evidence="7" type="ORF">SAMN05216297_12126</name>
</gene>
<dbReference type="Gene3D" id="1.20.1610.10">
    <property type="entry name" value="alpha-1,2-mannosidases domains"/>
    <property type="match status" value="1"/>
</dbReference>
<evidence type="ECO:0000256" key="2">
    <source>
        <dbReference type="ARBA" id="ARBA00011245"/>
    </source>
</evidence>
<evidence type="ECO:0000313" key="7">
    <source>
        <dbReference type="EMBL" id="SFE11093.1"/>
    </source>
</evidence>
<dbReference type="PANTHER" id="PTHR12143">
    <property type="entry name" value="PEPTIDE N-GLYCANASE PNGASE -RELATED"/>
    <property type="match status" value="1"/>
</dbReference>
<dbReference type="AlphaFoldDB" id="A0A1I1XZ78"/>
<comment type="subunit">
    <text evidence="2">Monomer.</text>
</comment>
<organism evidence="7 8">
    <name type="scientific">Flavobacterium phragmitis</name>
    <dbReference type="NCBI Taxonomy" id="739143"/>
    <lineage>
        <taxon>Bacteria</taxon>
        <taxon>Pseudomonadati</taxon>
        <taxon>Bacteroidota</taxon>
        <taxon>Flavobacteriia</taxon>
        <taxon>Flavobacteriales</taxon>
        <taxon>Flavobacteriaceae</taxon>
        <taxon>Flavobacterium</taxon>
    </lineage>
</organism>
<comment type="cofactor">
    <cofactor evidence="1">
        <name>Ca(2+)</name>
        <dbReference type="ChEBI" id="CHEBI:29108"/>
    </cofactor>
</comment>
<protein>
    <submittedName>
        <fullName evidence="7">Alpha-1,2-mannosidase, putative</fullName>
    </submittedName>
</protein>
<sequence>MRKILPILLLAFLSSSVKITAQKVQNLTQYVNPFIGTGGHGHTFPGAVVPFGMVQLSPDTRTLEWDACSGYYTDDNSILGFSHRHLSGTGMTDFADFLFTPFSGKLQLEKGSLKEYYPLNFSHKNEKASAGFYTVNFDNGIKASMTASTRVGFHEYKFPSKEAGIIIDLHHNLHNQKVLESSIEIISDTEIRGMRLTEGWSKRDYVYFHAKFNKPFKAALYQDNKAVSGKQLKANHIKAVLYFENPETVQVRVGISPVDEKGALQNLDAEIPNWDFNKTKQQATALWEKQLEKIKIEGGTKEQKTIFYTGLYHAFIHPSTYSDVDKRYRGQDLKIHTLSSGTYYTVFSLWDTYRAQMPLIDLISPSKTNEFINSLLLKYQQGGLLPMWDLAANYTGTMIGAHATSVIADAYTKNIRGYDTELAYKAMLRSIPYDTTGVKVNHPAIWEWLMTKGKKYNEEMGFIPADKDVIYATSRGLEYAYNDWALAQVAKDMGKTEDYKWLSERGMRYKKYYDKETGFMRALDSNGKFIGPFNPSFSDHMNSPYCEGNAWQWTWFVPQDVPGLIDLMGGKNAFEKNLDALFNTTAKVEGSEASADISGLIGQYAHGNEPSHHIIYFYNYIGKPYKTQELADKIMKEQYRNAPDGLSGNEDCGQMSSWYILNAIGFYQVAPADPTYTISRPLFDKVTINLENGKKLTVRTINNSPQNKYVESVTLNGKTLNSLFFTHDQIATGGELVFKMTNKIVKN</sequence>
<dbReference type="InterPro" id="IPR012939">
    <property type="entry name" value="Glyco_hydro_92"/>
</dbReference>
<accession>A0A1I1XZ78</accession>
<dbReference type="RefSeq" id="WP_091499344.1">
    <property type="nucleotide sequence ID" value="NZ_FOMH01000021.1"/>
</dbReference>
<feature type="domain" description="Glycosyl hydrolase family 92" evidence="5">
    <location>
        <begin position="263"/>
        <end position="741"/>
    </location>
</feature>
<dbReference type="Proteomes" id="UP000199672">
    <property type="component" value="Unassembled WGS sequence"/>
</dbReference>
<dbReference type="SUPFAM" id="SSF48208">
    <property type="entry name" value="Six-hairpin glycosidases"/>
    <property type="match status" value="1"/>
</dbReference>
<reference evidence="8" key="1">
    <citation type="submission" date="2016-10" db="EMBL/GenBank/DDBJ databases">
        <authorList>
            <person name="Varghese N."/>
            <person name="Submissions S."/>
        </authorList>
    </citation>
    <scope>NUCLEOTIDE SEQUENCE [LARGE SCALE GENOMIC DNA]</scope>
    <source>
        <strain evidence="8">CGMCC 1.10370</strain>
    </source>
</reference>
<feature type="chain" id="PRO_5011687026" evidence="4">
    <location>
        <begin position="22"/>
        <end position="747"/>
    </location>
</feature>
<dbReference type="InterPro" id="IPR050883">
    <property type="entry name" value="PNGase"/>
</dbReference>
<feature type="domain" description="Glycosyl hydrolase family 92 N-terminal" evidence="6">
    <location>
        <begin position="30"/>
        <end position="256"/>
    </location>
</feature>
<dbReference type="GO" id="GO:0006516">
    <property type="term" value="P:glycoprotein catabolic process"/>
    <property type="evidence" value="ECO:0007669"/>
    <property type="project" value="TreeGrafter"/>
</dbReference>
<dbReference type="Pfam" id="PF07971">
    <property type="entry name" value="Glyco_hydro_92"/>
    <property type="match status" value="1"/>
</dbReference>